<dbReference type="GO" id="GO:0016301">
    <property type="term" value="F:kinase activity"/>
    <property type="evidence" value="ECO:0007669"/>
    <property type="project" value="UniProtKB-KW"/>
</dbReference>
<keyword evidence="9" id="KW-1185">Reference proteome</keyword>
<evidence type="ECO:0000256" key="6">
    <source>
        <dbReference type="HAMAP-Rule" id="MF_01965"/>
    </source>
</evidence>
<keyword evidence="5 6" id="KW-0456">Lyase</keyword>
<feature type="binding site" evidence="6">
    <location>
        <position position="40"/>
    </location>
    <ligand>
        <name>(6S)-NADPHX</name>
        <dbReference type="ChEBI" id="CHEBI:64076"/>
    </ligand>
</feature>
<keyword evidence="1 6" id="KW-0547">Nucleotide-binding</keyword>
<feature type="binding site" evidence="6">
    <location>
        <position position="214"/>
    </location>
    <ligand>
        <name>AMP</name>
        <dbReference type="ChEBI" id="CHEBI:456215"/>
    </ligand>
</feature>
<reference evidence="8 9" key="1">
    <citation type="journal article" date="2015" name="Genome Announc.">
        <title>Expanding the biotechnology potential of lactobacilli through comparative genomics of 213 strains and associated genera.</title>
        <authorList>
            <person name="Sun Z."/>
            <person name="Harris H.M."/>
            <person name="McCann A."/>
            <person name="Guo C."/>
            <person name="Argimon S."/>
            <person name="Zhang W."/>
            <person name="Yang X."/>
            <person name="Jeffery I.B."/>
            <person name="Cooney J.C."/>
            <person name="Kagawa T.F."/>
            <person name="Liu W."/>
            <person name="Song Y."/>
            <person name="Salvetti E."/>
            <person name="Wrobel A."/>
            <person name="Rasinkangas P."/>
            <person name="Parkhill J."/>
            <person name="Rea M.C."/>
            <person name="O'Sullivan O."/>
            <person name="Ritari J."/>
            <person name="Douillard F.P."/>
            <person name="Paul Ross R."/>
            <person name="Yang R."/>
            <person name="Briner A.E."/>
            <person name="Felis G.E."/>
            <person name="de Vos W.M."/>
            <person name="Barrangou R."/>
            <person name="Klaenhammer T.R."/>
            <person name="Caufield P.W."/>
            <person name="Cui Y."/>
            <person name="Zhang H."/>
            <person name="O'Toole P.W."/>
        </authorList>
    </citation>
    <scope>NUCLEOTIDE SEQUENCE [LARGE SCALE GENOMIC DNA]</scope>
    <source>
        <strain evidence="8 9">DSM 20505</strain>
    </source>
</reference>
<dbReference type="GO" id="GO:0052856">
    <property type="term" value="F:NAD(P)HX epimerase activity"/>
    <property type="evidence" value="ECO:0007669"/>
    <property type="project" value="TreeGrafter"/>
</dbReference>
<keyword evidence="2 6" id="KW-0067">ATP-binding</keyword>
<comment type="catalytic activity">
    <reaction evidence="6">
        <text>(6S)-NADPHX + ADP = AMP + phosphate + NADPH + H(+)</text>
        <dbReference type="Rhea" id="RHEA:32235"/>
        <dbReference type="ChEBI" id="CHEBI:15378"/>
        <dbReference type="ChEBI" id="CHEBI:43474"/>
        <dbReference type="ChEBI" id="CHEBI:57783"/>
        <dbReference type="ChEBI" id="CHEBI:64076"/>
        <dbReference type="ChEBI" id="CHEBI:456215"/>
        <dbReference type="ChEBI" id="CHEBI:456216"/>
        <dbReference type="EC" id="4.2.1.136"/>
    </reaction>
</comment>
<dbReference type="InterPro" id="IPR029056">
    <property type="entry name" value="Ribokinase-like"/>
</dbReference>
<dbReference type="PANTHER" id="PTHR12592:SF0">
    <property type="entry name" value="ATP-DEPENDENT (S)-NAD(P)H-HYDRATE DEHYDRATASE"/>
    <property type="match status" value="1"/>
</dbReference>
<dbReference type="PROSITE" id="PS51383">
    <property type="entry name" value="YJEF_C_3"/>
    <property type="match status" value="1"/>
</dbReference>
<keyword evidence="3 6" id="KW-0521">NADP</keyword>
<evidence type="ECO:0000256" key="2">
    <source>
        <dbReference type="ARBA" id="ARBA00022840"/>
    </source>
</evidence>
<dbReference type="RefSeq" id="WP_054677064.1">
    <property type="nucleotide sequence ID" value="NZ_AYYO01000055.1"/>
</dbReference>
<dbReference type="GO" id="GO:0110051">
    <property type="term" value="P:metabolite repair"/>
    <property type="evidence" value="ECO:0007669"/>
    <property type="project" value="TreeGrafter"/>
</dbReference>
<dbReference type="HAMAP" id="MF_01965">
    <property type="entry name" value="NADHX_dehydratase"/>
    <property type="match status" value="1"/>
</dbReference>
<dbReference type="Gene3D" id="3.40.1190.20">
    <property type="match status" value="1"/>
</dbReference>
<dbReference type="Pfam" id="PF01256">
    <property type="entry name" value="Carb_kinase"/>
    <property type="match status" value="1"/>
</dbReference>
<dbReference type="PATRIC" id="fig|1291052.5.peg.264"/>
<evidence type="ECO:0000259" key="7">
    <source>
        <dbReference type="PROSITE" id="PS51383"/>
    </source>
</evidence>
<dbReference type="SUPFAM" id="SSF53613">
    <property type="entry name" value="Ribokinase-like"/>
    <property type="match status" value="1"/>
</dbReference>
<evidence type="ECO:0000256" key="3">
    <source>
        <dbReference type="ARBA" id="ARBA00022857"/>
    </source>
</evidence>
<accession>A0A0R1ZU39</accession>
<dbReference type="PROSITE" id="PS01050">
    <property type="entry name" value="YJEF_C_2"/>
    <property type="match status" value="1"/>
</dbReference>
<dbReference type="GO" id="GO:0046496">
    <property type="term" value="P:nicotinamide nucleotide metabolic process"/>
    <property type="evidence" value="ECO:0007669"/>
    <property type="project" value="UniProtKB-UniRule"/>
</dbReference>
<comment type="caution">
    <text evidence="8">The sequence shown here is derived from an EMBL/GenBank/DDBJ whole genome shotgun (WGS) entry which is preliminary data.</text>
</comment>
<dbReference type="OrthoDB" id="9806925at2"/>
<keyword evidence="8" id="KW-0418">Kinase</keyword>
<dbReference type="NCBIfam" id="TIGR00196">
    <property type="entry name" value="yjeF_cterm"/>
    <property type="match status" value="1"/>
</dbReference>
<dbReference type="PANTHER" id="PTHR12592">
    <property type="entry name" value="ATP-DEPENDENT (S)-NAD(P)H-HYDRATE DEHYDRATASE FAMILY MEMBER"/>
    <property type="match status" value="1"/>
</dbReference>
<comment type="catalytic activity">
    <reaction evidence="6">
        <text>(6S)-NADHX + ADP = AMP + phosphate + NADH + H(+)</text>
        <dbReference type="Rhea" id="RHEA:32223"/>
        <dbReference type="ChEBI" id="CHEBI:15378"/>
        <dbReference type="ChEBI" id="CHEBI:43474"/>
        <dbReference type="ChEBI" id="CHEBI:57945"/>
        <dbReference type="ChEBI" id="CHEBI:64074"/>
        <dbReference type="ChEBI" id="CHEBI:456215"/>
        <dbReference type="ChEBI" id="CHEBI:456216"/>
        <dbReference type="EC" id="4.2.1.136"/>
    </reaction>
</comment>
<gene>
    <name evidence="6" type="primary">nnrD</name>
    <name evidence="8" type="ORF">FC18_GL000255</name>
</gene>
<dbReference type="AlphaFoldDB" id="A0A0R1ZU39"/>
<evidence type="ECO:0000256" key="4">
    <source>
        <dbReference type="ARBA" id="ARBA00023027"/>
    </source>
</evidence>
<keyword evidence="8" id="KW-0808">Transferase</keyword>
<evidence type="ECO:0000256" key="1">
    <source>
        <dbReference type="ARBA" id="ARBA00022741"/>
    </source>
</evidence>
<evidence type="ECO:0000313" key="8">
    <source>
        <dbReference type="EMBL" id="KRM54451.1"/>
    </source>
</evidence>
<dbReference type="EMBL" id="AYYO01000055">
    <property type="protein sequence ID" value="KRM54451.1"/>
    <property type="molecule type" value="Genomic_DNA"/>
</dbReference>
<comment type="similarity">
    <text evidence="6">Belongs to the NnrD/CARKD family.</text>
</comment>
<comment type="subunit">
    <text evidence="6">Homotetramer.</text>
</comment>
<keyword evidence="4 6" id="KW-0520">NAD</keyword>
<feature type="domain" description="YjeF C-terminal" evidence="7">
    <location>
        <begin position="5"/>
        <end position="272"/>
    </location>
</feature>
<feature type="binding site" evidence="6">
    <location>
        <position position="100"/>
    </location>
    <ligand>
        <name>(6S)-NADPHX</name>
        <dbReference type="ChEBI" id="CHEBI:64076"/>
    </ligand>
</feature>
<dbReference type="GO" id="GO:0005524">
    <property type="term" value="F:ATP binding"/>
    <property type="evidence" value="ECO:0007669"/>
    <property type="project" value="UniProtKB-KW"/>
</dbReference>
<dbReference type="EC" id="4.2.1.136" evidence="6"/>
<evidence type="ECO:0000256" key="5">
    <source>
        <dbReference type="ARBA" id="ARBA00023239"/>
    </source>
</evidence>
<feature type="binding site" evidence="6">
    <location>
        <position position="215"/>
    </location>
    <ligand>
        <name>(6S)-NADPHX</name>
        <dbReference type="ChEBI" id="CHEBI:64076"/>
    </ligand>
</feature>
<protein>
    <recommendedName>
        <fullName evidence="6">ADP-dependent (S)-NAD(P)H-hydrate dehydratase</fullName>
        <ecNumber evidence="6">4.2.1.136</ecNumber>
    </recommendedName>
    <alternativeName>
        <fullName evidence="6">ADP-dependent NAD(P)HX dehydratase</fullName>
    </alternativeName>
</protein>
<dbReference type="InterPro" id="IPR000631">
    <property type="entry name" value="CARKD"/>
</dbReference>
<dbReference type="InterPro" id="IPR017953">
    <property type="entry name" value="Carbohydrate_kinase_pred_CS"/>
</dbReference>
<dbReference type="Proteomes" id="UP000051679">
    <property type="component" value="Unassembled WGS sequence"/>
</dbReference>
<comment type="cofactor">
    <cofactor evidence="6">
        <name>Mg(2+)</name>
        <dbReference type="ChEBI" id="CHEBI:18420"/>
    </cofactor>
</comment>
<feature type="binding site" evidence="6">
    <location>
        <position position="151"/>
    </location>
    <ligand>
        <name>(6S)-NADPHX</name>
        <dbReference type="ChEBI" id="CHEBI:64076"/>
    </ligand>
</feature>
<feature type="binding site" evidence="6">
    <location>
        <begin position="186"/>
        <end position="190"/>
    </location>
    <ligand>
        <name>AMP</name>
        <dbReference type="ChEBI" id="CHEBI:456215"/>
    </ligand>
</feature>
<name>A0A0R1ZU39_9LACO</name>
<evidence type="ECO:0000313" key="9">
    <source>
        <dbReference type="Proteomes" id="UP000051679"/>
    </source>
</evidence>
<dbReference type="STRING" id="1291052.FC18_GL000255"/>
<comment type="function">
    <text evidence="6">Catalyzes the dehydration of the S-form of NAD(P)HX at the expense of ADP, which is converted to AMP. Together with NAD(P)HX epimerase, which catalyzes the epimerization of the S- and R-forms, the enzyme allows the repair of both epimers of NAD(P)HX, a damaged form of NAD(P)H that is a result of enzymatic or heat-dependent hydration.</text>
</comment>
<organism evidence="8 9">
    <name type="scientific">Lacticaseibacillus sharpeae JCM 1186 = DSM 20505</name>
    <dbReference type="NCBI Taxonomy" id="1291052"/>
    <lineage>
        <taxon>Bacteria</taxon>
        <taxon>Bacillati</taxon>
        <taxon>Bacillota</taxon>
        <taxon>Bacilli</taxon>
        <taxon>Lactobacillales</taxon>
        <taxon>Lactobacillaceae</taxon>
        <taxon>Lacticaseibacillus</taxon>
    </lineage>
</organism>
<dbReference type="PROSITE" id="PS01049">
    <property type="entry name" value="YJEF_C_1"/>
    <property type="match status" value="1"/>
</dbReference>
<sequence length="275" mass="28384">MQDFTESMAAQVVRPRNNANYKGQNGHIVIVAGNERFGGAAIMSAQAAVYAGAGLVTVATAAKNHAPLHARLPEAMVIDWADANLPILLRQADVIVVGPGLGVDAAALGILSLVLSAVTDSAALIIDGSAITLIAENHIKVLHQQTIWTPHPIELQRLVQLAPPAQTDIVLPVVAHDQLPGILVAKGAPTRTIADHAAFRNTSGGPAMATGGTGDTLTGVIAAFCGQFGFNVHVVAAAVWTHSAAADLLAADQYVAVPSQVAAAVPKIMRRLSQQ</sequence>
<dbReference type="CDD" id="cd01171">
    <property type="entry name" value="YXKO-related"/>
    <property type="match status" value="1"/>
</dbReference>
<proteinExistence type="inferred from homology"/>
<dbReference type="GO" id="GO:0052855">
    <property type="term" value="F:ADP-dependent NAD(P)H-hydrate dehydratase activity"/>
    <property type="evidence" value="ECO:0007669"/>
    <property type="project" value="UniProtKB-UniRule"/>
</dbReference>